<evidence type="ECO:0000313" key="1">
    <source>
        <dbReference type="EMBL" id="MDA0640567.1"/>
    </source>
</evidence>
<dbReference type="RefSeq" id="WP_271275758.1">
    <property type="nucleotide sequence ID" value="NZ_BAABFD010000032.1"/>
</dbReference>
<protein>
    <submittedName>
        <fullName evidence="1">Uncharacterized protein</fullName>
    </submittedName>
</protein>
<gene>
    <name evidence="1" type="ORF">OUY24_08040</name>
</gene>
<keyword evidence="2" id="KW-1185">Reference proteome</keyword>
<evidence type="ECO:0000313" key="2">
    <source>
        <dbReference type="Proteomes" id="UP001212498"/>
    </source>
</evidence>
<proteinExistence type="predicted"/>
<comment type="caution">
    <text evidence="1">The sequence shown here is derived from an EMBL/GenBank/DDBJ whole genome shotgun (WGS) entry which is preliminary data.</text>
</comment>
<reference evidence="1 2" key="1">
    <citation type="submission" date="2022-11" db="EMBL/GenBank/DDBJ databases">
        <title>Nonomuraea corallina sp. nov., a new species of the genus Nonomuraea isolated from sea side sediment in Thai sea.</title>
        <authorList>
            <person name="Ngamcharungchit C."/>
            <person name="Matsumoto A."/>
            <person name="Suriyachadkun C."/>
            <person name="Panbangred W."/>
            <person name="Inahashi Y."/>
            <person name="Intra B."/>
        </authorList>
    </citation>
    <scope>NUCLEOTIDE SEQUENCE [LARGE SCALE GENOMIC DNA]</scope>
    <source>
        <strain evidence="1 2">DSM 43553</strain>
    </source>
</reference>
<dbReference type="Proteomes" id="UP001212498">
    <property type="component" value="Unassembled WGS sequence"/>
</dbReference>
<dbReference type="EMBL" id="JAPNUD010000014">
    <property type="protein sequence ID" value="MDA0640567.1"/>
    <property type="molecule type" value="Genomic_DNA"/>
</dbReference>
<sequence length="48" mass="5247">MAMVVSFSYDGIPITHLTEAHLEQHLTEAEALIAPSGQQRAVRPFADP</sequence>
<accession>A0ABT4STS1</accession>
<name>A0ABT4STS1_9ACTN</name>
<organism evidence="1 2">
    <name type="scientific">Nonomuraea ferruginea</name>
    <dbReference type="NCBI Taxonomy" id="46174"/>
    <lineage>
        <taxon>Bacteria</taxon>
        <taxon>Bacillati</taxon>
        <taxon>Actinomycetota</taxon>
        <taxon>Actinomycetes</taxon>
        <taxon>Streptosporangiales</taxon>
        <taxon>Streptosporangiaceae</taxon>
        <taxon>Nonomuraea</taxon>
    </lineage>
</organism>